<proteinExistence type="predicted"/>
<evidence type="ECO:0000256" key="1">
    <source>
        <dbReference type="SAM" id="MobiDB-lite"/>
    </source>
</evidence>
<dbReference type="SUPFAM" id="SSF46458">
    <property type="entry name" value="Globin-like"/>
    <property type="match status" value="1"/>
</dbReference>
<organism evidence="2 3">
    <name type="scientific">Meloidogyne hapla</name>
    <name type="common">Root-knot nematode worm</name>
    <dbReference type="NCBI Taxonomy" id="6305"/>
    <lineage>
        <taxon>Eukaryota</taxon>
        <taxon>Metazoa</taxon>
        <taxon>Ecdysozoa</taxon>
        <taxon>Nematoda</taxon>
        <taxon>Chromadorea</taxon>
        <taxon>Rhabditida</taxon>
        <taxon>Tylenchina</taxon>
        <taxon>Tylenchomorpha</taxon>
        <taxon>Tylenchoidea</taxon>
        <taxon>Meloidogynidae</taxon>
        <taxon>Meloidogyninae</taxon>
        <taxon>Meloidogyne</taxon>
    </lineage>
</organism>
<dbReference type="GO" id="GO:0020037">
    <property type="term" value="F:heme binding"/>
    <property type="evidence" value="ECO:0007669"/>
    <property type="project" value="InterPro"/>
</dbReference>
<dbReference type="WBParaSite" id="MhA1_Contig403.frz3.gene2">
    <property type="protein sequence ID" value="MhA1_Contig403.frz3.gene2"/>
    <property type="gene ID" value="MhA1_Contig403.frz3.gene2"/>
</dbReference>
<dbReference type="Proteomes" id="UP000095281">
    <property type="component" value="Unplaced"/>
</dbReference>
<dbReference type="GO" id="GO:0019825">
    <property type="term" value="F:oxygen binding"/>
    <property type="evidence" value="ECO:0007669"/>
    <property type="project" value="InterPro"/>
</dbReference>
<sequence>MSNIRRRSSLVARRLSSCINSRESSSGRSSPLPPPRRFHLSRRQSSRRLSCQLVSTAVHSVLLSGVGWNAARHFRRSFNDLALLSTNGANKQQENGRAVRQRTDASLPSDEINEVSAAGYSNKATAMRRTSSMPSIVESEQHLLLLAQQRQQRQHQLFHHSSGNCCLRRGSYEWMGRFRSSTIRHYNYEDRFTKLHKRALRFTWQRLLTRNGGKRIETVFEEVFERMMHKIPIMREMFNTRTFISAMSRCEIASPRDHARLIVKMFEAAIKNLEVEQNKRTDTDSGFDPKLLGQAHGYLRPYGNQEAVRDLPGASQAWVVLTACLVDQLRAGFDSTVRECPFKHQQSKQRDTQLLMNGGYVAETLDVESSSNDEIEADKLINYNDTNLKEQQEIEDIRTKEQLKILIEAANQSTNPSINFNDFSTSNNKNNNLSLQYKNSNIRRRTITTLCDDLENNNTTINSNSFLFIDGQEQQKQNINLEKRRYSTMPQQNKFFEESPNRKINLKFIQDIESTEI</sequence>
<feature type="region of interest" description="Disordered" evidence="1">
    <location>
        <begin position="18"/>
        <end position="44"/>
    </location>
</feature>
<accession>A0A1I8BPZ8</accession>
<feature type="compositionally biased region" description="Low complexity" evidence="1">
    <location>
        <begin position="18"/>
        <end position="30"/>
    </location>
</feature>
<dbReference type="InterPro" id="IPR012292">
    <property type="entry name" value="Globin/Proto"/>
</dbReference>
<dbReference type="Gene3D" id="1.10.490.10">
    <property type="entry name" value="Globins"/>
    <property type="match status" value="1"/>
</dbReference>
<dbReference type="InterPro" id="IPR044399">
    <property type="entry name" value="Mb-like_M"/>
</dbReference>
<protein>
    <submittedName>
        <fullName evidence="3">GLOBIN domain-containing protein</fullName>
    </submittedName>
</protein>
<evidence type="ECO:0000313" key="3">
    <source>
        <dbReference type="WBParaSite" id="MhA1_Contig403.frz3.gene2"/>
    </source>
</evidence>
<dbReference type="InterPro" id="IPR009050">
    <property type="entry name" value="Globin-like_sf"/>
</dbReference>
<reference evidence="3" key="1">
    <citation type="submission" date="2016-11" db="UniProtKB">
        <authorList>
            <consortium name="WormBaseParasite"/>
        </authorList>
    </citation>
    <scope>IDENTIFICATION</scope>
</reference>
<dbReference type="AlphaFoldDB" id="A0A1I8BPZ8"/>
<evidence type="ECO:0000313" key="2">
    <source>
        <dbReference type="Proteomes" id="UP000095281"/>
    </source>
</evidence>
<name>A0A1I8BPZ8_MELHA</name>
<keyword evidence="2" id="KW-1185">Reference proteome</keyword>
<dbReference type="CDD" id="cd01040">
    <property type="entry name" value="Mb-like"/>
    <property type="match status" value="1"/>
</dbReference>